<dbReference type="AlphaFoldDB" id="A0A918JNL9"/>
<feature type="transmembrane region" description="Helical" evidence="1">
    <location>
        <begin position="174"/>
        <end position="192"/>
    </location>
</feature>
<evidence type="ECO:0000313" key="3">
    <source>
        <dbReference type="EMBL" id="GGW89254.1"/>
    </source>
</evidence>
<evidence type="ECO:0000256" key="1">
    <source>
        <dbReference type="SAM" id="Phobius"/>
    </source>
</evidence>
<keyword evidence="2" id="KW-0732">Signal</keyword>
<gene>
    <name evidence="3" type="ORF">GCM10007391_24340</name>
</gene>
<keyword evidence="1" id="KW-0472">Membrane</keyword>
<evidence type="ECO:0000256" key="2">
    <source>
        <dbReference type="SAM" id="SignalP"/>
    </source>
</evidence>
<feature type="signal peptide" evidence="2">
    <location>
        <begin position="1"/>
        <end position="22"/>
    </location>
</feature>
<reference evidence="3" key="1">
    <citation type="journal article" date="2014" name="Int. J. Syst. Evol. Microbiol.">
        <title>Complete genome sequence of Corynebacterium casei LMG S-19264T (=DSM 44701T), isolated from a smear-ripened cheese.</title>
        <authorList>
            <consortium name="US DOE Joint Genome Institute (JGI-PGF)"/>
            <person name="Walter F."/>
            <person name="Albersmeier A."/>
            <person name="Kalinowski J."/>
            <person name="Ruckert C."/>
        </authorList>
    </citation>
    <scope>NUCLEOTIDE SEQUENCE</scope>
    <source>
        <strain evidence="3">KCTC 22164</strain>
    </source>
</reference>
<accession>A0A918JNL9</accession>
<evidence type="ECO:0008006" key="5">
    <source>
        <dbReference type="Google" id="ProtNLM"/>
    </source>
</evidence>
<keyword evidence="1" id="KW-1133">Transmembrane helix</keyword>
<keyword evidence="4" id="KW-1185">Reference proteome</keyword>
<dbReference type="EMBL" id="BMXP01000006">
    <property type="protein sequence ID" value="GGW89254.1"/>
    <property type="molecule type" value="Genomic_DNA"/>
</dbReference>
<sequence>MKYMSFRILALFMLGVSGLAQGAIISSTMEDYGSTNASVTLDANQFIFDWQGTPVTLSVLFTSNSQFSLSLDSFLSSGNASDVTGFTLDIIDGTSFTRLTNDTTFCHSAQTAISGTNGGCNLISLSGATGSNANVAYEPGEMLFSWLDAGTYRLGIYDSSSPVQGTAAIGYSQVPAPASALLFVMGFGALALRRRSKK</sequence>
<feature type="chain" id="PRO_5037140015" description="PEP-CTERM sorting domain-containing protein" evidence="2">
    <location>
        <begin position="23"/>
        <end position="198"/>
    </location>
</feature>
<dbReference type="InterPro" id="IPR013424">
    <property type="entry name" value="Ice-binding_C"/>
</dbReference>
<dbReference type="Proteomes" id="UP000631300">
    <property type="component" value="Unassembled WGS sequence"/>
</dbReference>
<comment type="caution">
    <text evidence="3">The sequence shown here is derived from an EMBL/GenBank/DDBJ whole genome shotgun (WGS) entry which is preliminary data.</text>
</comment>
<reference evidence="3" key="2">
    <citation type="submission" date="2020-09" db="EMBL/GenBank/DDBJ databases">
        <authorList>
            <person name="Sun Q."/>
            <person name="Kim S."/>
        </authorList>
    </citation>
    <scope>NUCLEOTIDE SEQUENCE</scope>
    <source>
        <strain evidence="3">KCTC 22164</strain>
    </source>
</reference>
<protein>
    <recommendedName>
        <fullName evidence="5">PEP-CTERM sorting domain-containing protein</fullName>
    </recommendedName>
</protein>
<evidence type="ECO:0000313" key="4">
    <source>
        <dbReference type="Proteomes" id="UP000631300"/>
    </source>
</evidence>
<dbReference type="RefSeq" id="WP_189406758.1">
    <property type="nucleotide sequence ID" value="NZ_BMXP01000006.1"/>
</dbReference>
<organism evidence="3 4">
    <name type="scientific">Alteromonas halophila</name>
    <dbReference type="NCBI Taxonomy" id="516698"/>
    <lineage>
        <taxon>Bacteria</taxon>
        <taxon>Pseudomonadati</taxon>
        <taxon>Pseudomonadota</taxon>
        <taxon>Gammaproteobacteria</taxon>
        <taxon>Alteromonadales</taxon>
        <taxon>Alteromonadaceae</taxon>
        <taxon>Alteromonas/Salinimonas group</taxon>
        <taxon>Alteromonas</taxon>
    </lineage>
</organism>
<name>A0A918JNL9_9ALTE</name>
<proteinExistence type="predicted"/>
<keyword evidence="1" id="KW-0812">Transmembrane</keyword>
<dbReference type="NCBIfam" id="TIGR02595">
    <property type="entry name" value="PEP_CTERM"/>
    <property type="match status" value="1"/>
</dbReference>